<dbReference type="Proteomes" id="UP000722336">
    <property type="component" value="Unassembled WGS sequence"/>
</dbReference>
<evidence type="ECO:0000313" key="1">
    <source>
        <dbReference type="EMBL" id="MBV7256656.1"/>
    </source>
</evidence>
<gene>
    <name evidence="1" type="ORF">KCG44_07645</name>
</gene>
<sequence>MGQVRVSVGGRSYPLACKDGEEDLLVGLAGRVNEKAEMLANQLGQVPETRLLLMSAIMLADELTELAGRTATSADVAADIPAPVPDADARAREAVDAAAARVNQIADLLEKQAATA</sequence>
<proteinExistence type="predicted"/>
<dbReference type="RefSeq" id="WP_218445339.1">
    <property type="nucleotide sequence ID" value="NZ_JAGSPA010000002.1"/>
</dbReference>
<keyword evidence="1" id="KW-0131">Cell cycle</keyword>
<dbReference type="EMBL" id="JAGSPA010000002">
    <property type="protein sequence ID" value="MBV7256656.1"/>
    <property type="molecule type" value="Genomic_DNA"/>
</dbReference>
<reference evidence="1 2" key="1">
    <citation type="submission" date="2021-04" db="EMBL/GenBank/DDBJ databases">
        <authorList>
            <person name="Pira H."/>
            <person name="Risdian C."/>
            <person name="Wink J."/>
        </authorList>
    </citation>
    <scope>NUCLEOTIDE SEQUENCE [LARGE SCALE GENOMIC DNA]</scope>
    <source>
        <strain evidence="1 2">WHA3</strain>
    </source>
</reference>
<protein>
    <submittedName>
        <fullName evidence="1">Cell division protein ZapA</fullName>
    </submittedName>
</protein>
<dbReference type="Pfam" id="PF05164">
    <property type="entry name" value="ZapA"/>
    <property type="match status" value="1"/>
</dbReference>
<keyword evidence="2" id="KW-1185">Reference proteome</keyword>
<evidence type="ECO:0000313" key="2">
    <source>
        <dbReference type="Proteomes" id="UP000722336"/>
    </source>
</evidence>
<organism evidence="1 2">
    <name type="scientific">Pacificimonas pallii</name>
    <dbReference type="NCBI Taxonomy" id="2827236"/>
    <lineage>
        <taxon>Bacteria</taxon>
        <taxon>Pseudomonadati</taxon>
        <taxon>Pseudomonadota</taxon>
        <taxon>Alphaproteobacteria</taxon>
        <taxon>Sphingomonadales</taxon>
        <taxon>Sphingosinicellaceae</taxon>
        <taxon>Pacificimonas</taxon>
    </lineage>
</organism>
<accession>A0ABS6SE84</accession>
<keyword evidence="1" id="KW-0132">Cell division</keyword>
<name>A0ABS6SE84_9SPHN</name>
<dbReference type="GO" id="GO:0051301">
    <property type="term" value="P:cell division"/>
    <property type="evidence" value="ECO:0007669"/>
    <property type="project" value="UniProtKB-KW"/>
</dbReference>
<dbReference type="InterPro" id="IPR007838">
    <property type="entry name" value="Cell_div_ZapA-like"/>
</dbReference>
<comment type="caution">
    <text evidence="1">The sequence shown here is derived from an EMBL/GenBank/DDBJ whole genome shotgun (WGS) entry which is preliminary data.</text>
</comment>